<dbReference type="EMBL" id="BMAV01010386">
    <property type="protein sequence ID" value="GFY55430.1"/>
    <property type="molecule type" value="Genomic_DNA"/>
</dbReference>
<keyword evidence="2" id="KW-1185">Reference proteome</keyword>
<reference evidence="1" key="1">
    <citation type="submission" date="2020-08" db="EMBL/GenBank/DDBJ databases">
        <title>Multicomponent nature underlies the extraordinary mechanical properties of spider dragline silk.</title>
        <authorList>
            <person name="Kono N."/>
            <person name="Nakamura H."/>
            <person name="Mori M."/>
            <person name="Yoshida Y."/>
            <person name="Ohtoshi R."/>
            <person name="Malay A.D."/>
            <person name="Moran D.A.P."/>
            <person name="Tomita M."/>
            <person name="Numata K."/>
            <person name="Arakawa K."/>
        </authorList>
    </citation>
    <scope>NUCLEOTIDE SEQUENCE</scope>
</reference>
<protein>
    <submittedName>
        <fullName evidence="1">Transposable element Tcb1 transposase</fullName>
    </submittedName>
</protein>
<dbReference type="Proteomes" id="UP000886998">
    <property type="component" value="Unassembled WGS sequence"/>
</dbReference>
<organism evidence="1 2">
    <name type="scientific">Trichonephila inaurata madagascariensis</name>
    <dbReference type="NCBI Taxonomy" id="2747483"/>
    <lineage>
        <taxon>Eukaryota</taxon>
        <taxon>Metazoa</taxon>
        <taxon>Ecdysozoa</taxon>
        <taxon>Arthropoda</taxon>
        <taxon>Chelicerata</taxon>
        <taxon>Arachnida</taxon>
        <taxon>Araneae</taxon>
        <taxon>Araneomorphae</taxon>
        <taxon>Entelegynae</taxon>
        <taxon>Araneoidea</taxon>
        <taxon>Nephilidae</taxon>
        <taxon>Trichonephila</taxon>
        <taxon>Trichonephila inaurata</taxon>
    </lineage>
</organism>
<dbReference type="Gene3D" id="3.30.420.10">
    <property type="entry name" value="Ribonuclease H-like superfamily/Ribonuclease H"/>
    <property type="match status" value="1"/>
</dbReference>
<name>A0A8X6XKP3_9ARAC</name>
<evidence type="ECO:0000313" key="1">
    <source>
        <dbReference type="EMBL" id="GFY55430.1"/>
    </source>
</evidence>
<evidence type="ECO:0000313" key="2">
    <source>
        <dbReference type="Proteomes" id="UP000886998"/>
    </source>
</evidence>
<dbReference type="OrthoDB" id="6436672at2759"/>
<proteinExistence type="predicted"/>
<sequence length="163" mass="19349">MSPRKQQLAFDQVSEFNRGRIVAYRDCELSFREIGSVVLDETKQFDGSPSHIRTIAQHIESVTHHSVSARTIRRRLQQSGLSARRPLLGLPLTQNYRRLHRRWCDERRMWATEWNEDIFTDESRICLQHHDGRIRVWRHRGERMLNRCVLHHHHTGPALGIMV</sequence>
<dbReference type="AlphaFoldDB" id="A0A8X6XKP3"/>
<dbReference type="GO" id="GO:0003676">
    <property type="term" value="F:nucleic acid binding"/>
    <property type="evidence" value="ECO:0007669"/>
    <property type="project" value="InterPro"/>
</dbReference>
<accession>A0A8X6XKP3</accession>
<comment type="caution">
    <text evidence="1">The sequence shown here is derived from an EMBL/GenBank/DDBJ whole genome shotgun (WGS) entry which is preliminary data.</text>
</comment>
<dbReference type="InterPro" id="IPR036397">
    <property type="entry name" value="RNaseH_sf"/>
</dbReference>
<gene>
    <name evidence="1" type="primary">NCL1_10765</name>
    <name evidence="1" type="ORF">TNIN_458681</name>
</gene>